<name>A0ABV9XVH1_9PSEU</name>
<reference evidence="3" key="1">
    <citation type="journal article" date="2019" name="Int. J. Syst. Evol. Microbiol.">
        <title>The Global Catalogue of Microorganisms (GCM) 10K type strain sequencing project: providing services to taxonomists for standard genome sequencing and annotation.</title>
        <authorList>
            <consortium name="The Broad Institute Genomics Platform"/>
            <consortium name="The Broad Institute Genome Sequencing Center for Infectious Disease"/>
            <person name="Wu L."/>
            <person name="Ma J."/>
        </authorList>
    </citation>
    <scope>NUCLEOTIDE SEQUENCE [LARGE SCALE GENOMIC DNA]</scope>
    <source>
        <strain evidence="3">KCTC 12848</strain>
    </source>
</reference>
<dbReference type="InterPro" id="IPR001509">
    <property type="entry name" value="Epimerase_deHydtase"/>
</dbReference>
<sequence length="282" mass="29792">MRIFVAGATGAIGRRLVPLLREAGHQVTGTTRTERGVALLRELGATGVPVDVFDRDALVTAVAVAEPDVVVHQLTALSGGSPVDNALVRREGTRNLVDAAGAAGVRRIVAQSISWAYEPGDAPADEGTPLDLSAGEPRSVSVGGVHALETAVAELDEHVVLRFGTFYGPGTWYSRDDLFGRKFRAGEFAANEGVTSFVHVDDAAAATVAALGWPSGPVNVVDDEPATAHEWAPVFAEAVGAQAPWRTTGRAPWERGARNALARGRGWEPRFPSWRKGFTELG</sequence>
<proteinExistence type="predicted"/>
<organism evidence="2 3">
    <name type="scientific">Saccharothrix xinjiangensis</name>
    <dbReference type="NCBI Taxonomy" id="204798"/>
    <lineage>
        <taxon>Bacteria</taxon>
        <taxon>Bacillati</taxon>
        <taxon>Actinomycetota</taxon>
        <taxon>Actinomycetes</taxon>
        <taxon>Pseudonocardiales</taxon>
        <taxon>Pseudonocardiaceae</taxon>
        <taxon>Saccharothrix</taxon>
    </lineage>
</organism>
<comment type="caution">
    <text evidence="2">The sequence shown here is derived from an EMBL/GenBank/DDBJ whole genome shotgun (WGS) entry which is preliminary data.</text>
</comment>
<dbReference type="Pfam" id="PF01370">
    <property type="entry name" value="Epimerase"/>
    <property type="match status" value="1"/>
</dbReference>
<protein>
    <submittedName>
        <fullName evidence="2">NAD-dependent epimerase/dehydratase family protein</fullName>
    </submittedName>
</protein>
<dbReference type="Proteomes" id="UP001595833">
    <property type="component" value="Unassembled WGS sequence"/>
</dbReference>
<dbReference type="PANTHER" id="PTHR48079">
    <property type="entry name" value="PROTEIN YEEZ"/>
    <property type="match status" value="1"/>
</dbReference>
<evidence type="ECO:0000313" key="3">
    <source>
        <dbReference type="Proteomes" id="UP001595833"/>
    </source>
</evidence>
<evidence type="ECO:0000313" key="2">
    <source>
        <dbReference type="EMBL" id="MFC5054111.1"/>
    </source>
</evidence>
<dbReference type="Gene3D" id="3.40.50.720">
    <property type="entry name" value="NAD(P)-binding Rossmann-like Domain"/>
    <property type="match status" value="1"/>
</dbReference>
<dbReference type="RefSeq" id="WP_344038572.1">
    <property type="nucleotide sequence ID" value="NZ_BAAAKE010000012.1"/>
</dbReference>
<feature type="domain" description="NAD-dependent epimerase/dehydratase" evidence="1">
    <location>
        <begin position="3"/>
        <end position="214"/>
    </location>
</feature>
<gene>
    <name evidence="2" type="ORF">ACFPFM_10110</name>
</gene>
<dbReference type="InterPro" id="IPR036291">
    <property type="entry name" value="NAD(P)-bd_dom_sf"/>
</dbReference>
<dbReference type="PANTHER" id="PTHR48079:SF6">
    <property type="entry name" value="NAD(P)-BINDING DOMAIN-CONTAINING PROTEIN-RELATED"/>
    <property type="match status" value="1"/>
</dbReference>
<accession>A0ABV9XVH1</accession>
<evidence type="ECO:0000259" key="1">
    <source>
        <dbReference type="Pfam" id="PF01370"/>
    </source>
</evidence>
<dbReference type="EMBL" id="JBHSJB010000008">
    <property type="protein sequence ID" value="MFC5054111.1"/>
    <property type="molecule type" value="Genomic_DNA"/>
</dbReference>
<keyword evidence="3" id="KW-1185">Reference proteome</keyword>
<dbReference type="SUPFAM" id="SSF51735">
    <property type="entry name" value="NAD(P)-binding Rossmann-fold domains"/>
    <property type="match status" value="1"/>
</dbReference>
<dbReference type="InterPro" id="IPR051783">
    <property type="entry name" value="NAD(P)-dependent_oxidoreduct"/>
</dbReference>